<feature type="binding site" evidence="9">
    <location>
        <begin position="321"/>
        <end position="327"/>
    </location>
    <ligand>
        <name>substrate</name>
    </ligand>
</feature>
<keyword evidence="5 9" id="KW-0658">Purine biosynthesis</keyword>
<comment type="pathway">
    <text evidence="9 11">Purine metabolism; AMP biosynthesis via de novo pathway; AMP from IMP: step 1/2.</text>
</comment>
<evidence type="ECO:0000256" key="8">
    <source>
        <dbReference type="ARBA" id="ARBA00050432"/>
    </source>
</evidence>
<keyword evidence="2 9" id="KW-0436">Ligase</keyword>
<dbReference type="InterPro" id="IPR042111">
    <property type="entry name" value="Adenylosuccinate_synth_dom3"/>
</dbReference>
<dbReference type="InterPro" id="IPR001114">
    <property type="entry name" value="Adenylosuccinate_synthetase"/>
</dbReference>
<proteinExistence type="inferred from homology"/>
<protein>
    <recommendedName>
        <fullName evidence="9 11">Adenylosuccinate synthetase</fullName>
        <shortName evidence="9">AMPSase</shortName>
        <shortName evidence="9">AdSS</shortName>
        <ecNumber evidence="9 11">6.3.4.4</ecNumber>
    </recommendedName>
    <alternativeName>
        <fullName evidence="9">IMP--aspartate ligase</fullName>
    </alternativeName>
</protein>
<keyword evidence="13" id="KW-1185">Reference proteome</keyword>
<feature type="binding site" evidence="9">
    <location>
        <position position="35"/>
    </location>
    <ligand>
        <name>Mg(2+)</name>
        <dbReference type="ChEBI" id="CHEBI:18420"/>
    </ligand>
</feature>
<dbReference type="GO" id="GO:0004019">
    <property type="term" value="F:adenylosuccinate synthase activity"/>
    <property type="evidence" value="ECO:0007669"/>
    <property type="project" value="UniProtKB-UniRule"/>
</dbReference>
<dbReference type="GO" id="GO:0005525">
    <property type="term" value="F:GTP binding"/>
    <property type="evidence" value="ECO:0007669"/>
    <property type="project" value="UniProtKB-UniRule"/>
</dbReference>
<dbReference type="PANTHER" id="PTHR11846">
    <property type="entry name" value="ADENYLOSUCCINATE SYNTHETASE"/>
    <property type="match status" value="1"/>
</dbReference>
<dbReference type="PROSITE" id="PS00513">
    <property type="entry name" value="ADENYLOSUCCIN_SYN_2"/>
    <property type="match status" value="1"/>
</dbReference>
<comment type="subunit">
    <text evidence="1 9">Homodimer.</text>
</comment>
<feature type="binding site" evidence="9">
    <location>
        <begin position="60"/>
        <end position="63"/>
    </location>
    <ligand>
        <name>IMP</name>
        <dbReference type="ChEBI" id="CHEBI:58053"/>
    </ligand>
</feature>
<feature type="binding site" evidence="9">
    <location>
        <begin position="435"/>
        <end position="437"/>
    </location>
    <ligand>
        <name>GTP</name>
        <dbReference type="ChEBI" id="CHEBI:37565"/>
    </ligand>
</feature>
<name>A0A9P0D8J3_PHACE</name>
<comment type="catalytic activity">
    <reaction evidence="8 9 11">
        <text>IMP + L-aspartate + GTP = N(6)-(1,2-dicarboxyethyl)-AMP + GDP + phosphate + 2 H(+)</text>
        <dbReference type="Rhea" id="RHEA:15753"/>
        <dbReference type="ChEBI" id="CHEBI:15378"/>
        <dbReference type="ChEBI" id="CHEBI:29991"/>
        <dbReference type="ChEBI" id="CHEBI:37565"/>
        <dbReference type="ChEBI" id="CHEBI:43474"/>
        <dbReference type="ChEBI" id="CHEBI:57567"/>
        <dbReference type="ChEBI" id="CHEBI:58053"/>
        <dbReference type="ChEBI" id="CHEBI:58189"/>
        <dbReference type="EC" id="6.3.4.4"/>
    </reaction>
</comment>
<dbReference type="OrthoDB" id="10265645at2759"/>
<reference evidence="12" key="1">
    <citation type="submission" date="2022-01" db="EMBL/GenBank/DDBJ databases">
        <authorList>
            <person name="King R."/>
        </authorList>
    </citation>
    <scope>NUCLEOTIDE SEQUENCE</scope>
</reference>
<dbReference type="GO" id="GO:0046040">
    <property type="term" value="P:IMP metabolic process"/>
    <property type="evidence" value="ECO:0007669"/>
    <property type="project" value="TreeGrafter"/>
</dbReference>
<dbReference type="InterPro" id="IPR033128">
    <property type="entry name" value="Adenylosuccin_syn_Lys_AS"/>
</dbReference>
<evidence type="ECO:0000256" key="11">
    <source>
        <dbReference type="RuleBase" id="RU000520"/>
    </source>
</evidence>
<evidence type="ECO:0000256" key="9">
    <source>
        <dbReference type="HAMAP-Rule" id="MF_03125"/>
    </source>
</evidence>
<dbReference type="FunFam" id="1.10.300.10:FF:000002">
    <property type="entry name" value="Adenylosuccinate synthetase, chloroplastic"/>
    <property type="match status" value="1"/>
</dbReference>
<keyword evidence="7 9" id="KW-0342">GTP-binding</keyword>
<evidence type="ECO:0000256" key="10">
    <source>
        <dbReference type="PROSITE-ProRule" id="PRU10134"/>
    </source>
</evidence>
<dbReference type="GO" id="GO:0044208">
    <property type="term" value="P:'de novo' AMP biosynthetic process"/>
    <property type="evidence" value="ECO:0007669"/>
    <property type="project" value="UniProtKB-UniRule"/>
</dbReference>
<dbReference type="AlphaFoldDB" id="A0A9P0D8J3"/>
<feature type="binding site" evidence="9">
    <location>
        <begin position="35"/>
        <end position="38"/>
    </location>
    <ligand>
        <name>IMP</name>
        <dbReference type="ChEBI" id="CHEBI:58053"/>
    </ligand>
</feature>
<dbReference type="FunFam" id="3.90.170.10:FF:000001">
    <property type="entry name" value="Adenylosuccinate synthetase"/>
    <property type="match status" value="1"/>
</dbReference>
<comment type="subcellular location">
    <subcellularLocation>
        <location evidence="9">Cytoplasm</location>
    </subcellularLocation>
</comment>
<evidence type="ECO:0000256" key="7">
    <source>
        <dbReference type="ARBA" id="ARBA00023134"/>
    </source>
</evidence>
<feature type="binding site" evidence="9">
    <location>
        <position position="261"/>
    </location>
    <ligand>
        <name>IMP</name>
        <dbReference type="ChEBI" id="CHEBI:58053"/>
    </ligand>
</feature>
<dbReference type="Proteomes" id="UP001153737">
    <property type="component" value="Chromosome 1"/>
</dbReference>
<keyword evidence="9" id="KW-0963">Cytoplasm</keyword>
<comment type="similarity">
    <text evidence="9 11">Belongs to the adenylosuccinate synthetase family.</text>
</comment>
<dbReference type="InterPro" id="IPR027417">
    <property type="entry name" value="P-loop_NTPase"/>
</dbReference>
<feature type="binding site" evidence="9">
    <location>
        <position position="62"/>
    </location>
    <ligand>
        <name>Mg(2+)</name>
        <dbReference type="ChEBI" id="CHEBI:18420"/>
    </ligand>
</feature>
<dbReference type="EMBL" id="OU896707">
    <property type="protein sequence ID" value="CAH1117226.1"/>
    <property type="molecule type" value="Genomic_DNA"/>
</dbReference>
<feature type="binding site" evidence="9">
    <location>
        <position position="325"/>
    </location>
    <ligand>
        <name>IMP</name>
        <dbReference type="ChEBI" id="CHEBI:58053"/>
    </ligand>
</feature>
<dbReference type="CDD" id="cd03108">
    <property type="entry name" value="AdSS"/>
    <property type="match status" value="1"/>
</dbReference>
<evidence type="ECO:0000256" key="2">
    <source>
        <dbReference type="ARBA" id="ARBA00022598"/>
    </source>
</evidence>
<dbReference type="PANTHER" id="PTHR11846:SF0">
    <property type="entry name" value="ADENYLOSUCCINATE SYNTHETASE"/>
    <property type="match status" value="1"/>
</dbReference>
<evidence type="ECO:0000313" key="13">
    <source>
        <dbReference type="Proteomes" id="UP001153737"/>
    </source>
</evidence>
<dbReference type="NCBIfam" id="TIGR00184">
    <property type="entry name" value="purA"/>
    <property type="match status" value="1"/>
</dbReference>
<dbReference type="Gene3D" id="1.10.300.10">
    <property type="entry name" value="Adenylosuccinate Synthetase, subunit A, domain 2"/>
    <property type="match status" value="1"/>
</dbReference>
<feature type="binding site" evidence="9">
    <location>
        <position position="168"/>
    </location>
    <ligand>
        <name>IMP</name>
        <dbReference type="ChEBI" id="CHEBI:58053"/>
        <note>ligand shared between dimeric partners</note>
    </ligand>
</feature>
<feature type="binding site" evidence="9">
    <location>
        <position position="246"/>
    </location>
    <ligand>
        <name>IMP</name>
        <dbReference type="ChEBI" id="CHEBI:58053"/>
    </ligand>
</feature>
<dbReference type="GO" id="GO:0005737">
    <property type="term" value="C:cytoplasm"/>
    <property type="evidence" value="ECO:0007669"/>
    <property type="project" value="UniProtKB-SubCell"/>
</dbReference>
<feature type="active site" description="Proton acceptor" evidence="9">
    <location>
        <position position="35"/>
    </location>
</feature>
<dbReference type="InterPro" id="IPR042109">
    <property type="entry name" value="Adenylosuccinate_synth_dom1"/>
</dbReference>
<reference evidence="12" key="2">
    <citation type="submission" date="2022-10" db="EMBL/GenBank/DDBJ databases">
        <authorList>
            <consortium name="ENA_rothamsted_submissions"/>
            <consortium name="culmorum"/>
            <person name="King R."/>
        </authorList>
    </citation>
    <scope>NUCLEOTIDE SEQUENCE</scope>
</reference>
<evidence type="ECO:0000256" key="5">
    <source>
        <dbReference type="ARBA" id="ARBA00022755"/>
    </source>
</evidence>
<dbReference type="SUPFAM" id="SSF52540">
    <property type="entry name" value="P-loop containing nucleoside triphosphate hydrolases"/>
    <property type="match status" value="1"/>
</dbReference>
<gene>
    <name evidence="12" type="ORF">PHAECO_LOCUS1261</name>
</gene>
<dbReference type="Gene3D" id="3.90.170.10">
    <property type="entry name" value="Adenylosuccinate Synthetase, subunit A, domain 3"/>
    <property type="match status" value="1"/>
</dbReference>
<feature type="binding site" evidence="9">
    <location>
        <begin position="34"/>
        <end position="40"/>
    </location>
    <ligand>
        <name>GTP</name>
        <dbReference type="ChEBI" id="CHEBI:37565"/>
    </ligand>
</feature>
<evidence type="ECO:0000256" key="4">
    <source>
        <dbReference type="ARBA" id="ARBA00022741"/>
    </source>
</evidence>
<feature type="active site" description="Proton donor" evidence="9">
    <location>
        <position position="63"/>
    </location>
</feature>
<feature type="binding site" evidence="9">
    <location>
        <position position="327"/>
    </location>
    <ligand>
        <name>GTP</name>
        <dbReference type="ChEBI" id="CHEBI:37565"/>
    </ligand>
</feature>
<dbReference type="EC" id="6.3.4.4" evidence="9 11"/>
<dbReference type="Pfam" id="PF00709">
    <property type="entry name" value="Adenylsucc_synt"/>
    <property type="match status" value="1"/>
</dbReference>
<accession>A0A9P0D8J3</accession>
<dbReference type="InterPro" id="IPR042110">
    <property type="entry name" value="Adenylosuccinate_synth_dom2"/>
</dbReference>
<dbReference type="GO" id="GO:0000287">
    <property type="term" value="F:magnesium ion binding"/>
    <property type="evidence" value="ECO:0007669"/>
    <property type="project" value="UniProtKB-UniRule"/>
</dbReference>
<comment type="function">
    <text evidence="9">Plays an important role in the de novo pathway and in the salvage pathway of purine nucleotide biosynthesis. Catalyzes the first commited step in the biosynthesis of AMP from IMP.</text>
</comment>
<organism evidence="12 13">
    <name type="scientific">Phaedon cochleariae</name>
    <name type="common">Mustard beetle</name>
    <dbReference type="NCBI Taxonomy" id="80249"/>
    <lineage>
        <taxon>Eukaryota</taxon>
        <taxon>Metazoa</taxon>
        <taxon>Ecdysozoa</taxon>
        <taxon>Arthropoda</taxon>
        <taxon>Hexapoda</taxon>
        <taxon>Insecta</taxon>
        <taxon>Pterygota</taxon>
        <taxon>Neoptera</taxon>
        <taxon>Endopterygota</taxon>
        <taxon>Coleoptera</taxon>
        <taxon>Polyphaga</taxon>
        <taxon>Cucujiformia</taxon>
        <taxon>Chrysomeloidea</taxon>
        <taxon>Chrysomelidae</taxon>
        <taxon>Chrysomelinae</taxon>
        <taxon>Chrysomelini</taxon>
        <taxon>Phaedon</taxon>
    </lineage>
</organism>
<dbReference type="NCBIfam" id="NF002223">
    <property type="entry name" value="PRK01117.1"/>
    <property type="match status" value="1"/>
</dbReference>
<dbReference type="PROSITE" id="PS01266">
    <property type="entry name" value="ADENYLOSUCCIN_SYN_1"/>
    <property type="match status" value="1"/>
</dbReference>
<feature type="binding site" evidence="9">
    <location>
        <position position="154"/>
    </location>
    <ligand>
        <name>IMP</name>
        <dbReference type="ChEBI" id="CHEBI:58053"/>
    </ligand>
</feature>
<feature type="binding site" evidence="9">
    <location>
        <begin position="62"/>
        <end position="64"/>
    </location>
    <ligand>
        <name>GTP</name>
        <dbReference type="ChEBI" id="CHEBI:37565"/>
    </ligand>
</feature>
<comment type="cofactor">
    <cofactor evidence="9">
        <name>Mg(2+)</name>
        <dbReference type="ChEBI" id="CHEBI:18420"/>
    </cofactor>
    <text evidence="9">Binds 1 Mg(2+) ion per subunit.</text>
</comment>
<keyword evidence="6 9" id="KW-0460">Magnesium</keyword>
<dbReference type="SMART" id="SM00788">
    <property type="entry name" value="Adenylsucc_synt"/>
    <property type="match status" value="1"/>
</dbReference>
<feature type="binding site" evidence="9">
    <location>
        <begin position="353"/>
        <end position="355"/>
    </location>
    <ligand>
        <name>GTP</name>
        <dbReference type="ChEBI" id="CHEBI:37565"/>
    </ligand>
</feature>
<evidence type="ECO:0000313" key="12">
    <source>
        <dbReference type="EMBL" id="CAH1117226.1"/>
    </source>
</evidence>
<evidence type="ECO:0000256" key="3">
    <source>
        <dbReference type="ARBA" id="ARBA00022723"/>
    </source>
</evidence>
<sequence>MSATANGVNGSPRKKLCTDQRESKATVILGAQWGDEGKGKVVDMLAVDQDFVCRCQGGNNAGHTVVIDGVEYDFHLLPSGIIHPKCKSIIGNGVVIHLPNMFDEIEKNEKKGLKDWGNRLVISDRAHLVFDFHQQVDGLQEQENNEKGQGLGTTKKGIGPTYSSKATRNGIRVGDLLGDFSQFTKKFLELADMYQRMFPSLKVDVDSELKRYKDYAEKIRPQVRDTVSYLDKAFRSGKRILVEGANAAMLDIDFGTYPYVTSSNCSVGGVCTGLGISPHRIGDVIGVVKAYTTRVGDGPFPTELHDSIGDLMQERGGEIGVTTKRKRRCGWLDLVLLQYTNTINGYTALCVTKLDILDTLPELKLAVGYTLRGKKIEYFPSTASDLAVVEVEYLTMPGWQQSTENVREFKDLPENAKNYVNKIVELLNVPVKWIGVGKGRESIIKIED</sequence>
<feature type="active site" evidence="10">
    <location>
        <position position="165"/>
    </location>
</feature>
<dbReference type="InterPro" id="IPR018220">
    <property type="entry name" value="Adenylosuccin_syn_GTP-bd"/>
</dbReference>
<keyword evidence="3 9" id="KW-0479">Metal-binding</keyword>
<keyword evidence="4 9" id="KW-0547">Nucleotide-binding</keyword>
<dbReference type="HAMAP" id="MF_00011">
    <property type="entry name" value="Adenylosucc_synth"/>
    <property type="match status" value="1"/>
</dbReference>
<dbReference type="Gene3D" id="3.40.440.10">
    <property type="entry name" value="Adenylosuccinate Synthetase, subunit A, domain 1"/>
    <property type="match status" value="1"/>
</dbReference>
<evidence type="ECO:0000256" key="1">
    <source>
        <dbReference type="ARBA" id="ARBA00011738"/>
    </source>
</evidence>
<comment type="function">
    <text evidence="11">Plays an important role in the de novo pathway of purine nucleotide biosynthesis.</text>
</comment>
<evidence type="ECO:0000256" key="6">
    <source>
        <dbReference type="ARBA" id="ARBA00022842"/>
    </source>
</evidence>